<dbReference type="NCBIfam" id="TIGR01571">
    <property type="entry name" value="A_thal_Cys_rich"/>
    <property type="match status" value="1"/>
</dbReference>
<keyword evidence="1" id="KW-0472">Membrane</keyword>
<proteinExistence type="predicted"/>
<gene>
    <name evidence="2" type="ORF">ACHHYP_10977</name>
</gene>
<dbReference type="AlphaFoldDB" id="A0A1V9YK14"/>
<keyword evidence="1" id="KW-1133">Transmembrane helix</keyword>
<comment type="caution">
    <text evidence="2">The sequence shown here is derived from an EMBL/GenBank/DDBJ whole genome shotgun (WGS) entry which is preliminary data.</text>
</comment>
<evidence type="ECO:0000313" key="2">
    <source>
        <dbReference type="EMBL" id="OQR86093.1"/>
    </source>
</evidence>
<dbReference type="Proteomes" id="UP000243579">
    <property type="component" value="Unassembled WGS sequence"/>
</dbReference>
<keyword evidence="3" id="KW-1185">Reference proteome</keyword>
<keyword evidence="1 2" id="KW-0812">Transmembrane</keyword>
<reference evidence="2 3" key="1">
    <citation type="journal article" date="2014" name="Genome Biol. Evol.">
        <title>The secreted proteins of Achlya hypogyna and Thraustotheca clavata identify the ancestral oomycete secretome and reveal gene acquisitions by horizontal gene transfer.</title>
        <authorList>
            <person name="Misner I."/>
            <person name="Blouin N."/>
            <person name="Leonard G."/>
            <person name="Richards T.A."/>
            <person name="Lane C.E."/>
        </authorList>
    </citation>
    <scope>NUCLEOTIDE SEQUENCE [LARGE SCALE GENOMIC DNA]</scope>
    <source>
        <strain evidence="2 3">ATCC 48635</strain>
    </source>
</reference>
<dbReference type="EMBL" id="JNBR01001529">
    <property type="protein sequence ID" value="OQR86093.1"/>
    <property type="molecule type" value="Genomic_DNA"/>
</dbReference>
<name>A0A1V9YK14_ACHHY</name>
<dbReference type="PANTHER" id="PTHR15907">
    <property type="entry name" value="DUF614 FAMILY PROTEIN-RELATED"/>
    <property type="match status" value="1"/>
</dbReference>
<dbReference type="InterPro" id="IPR006461">
    <property type="entry name" value="PLAC_motif_containing"/>
</dbReference>
<feature type="transmembrane region" description="Helical" evidence="1">
    <location>
        <begin position="102"/>
        <end position="118"/>
    </location>
</feature>
<evidence type="ECO:0000256" key="1">
    <source>
        <dbReference type="SAM" id="Phobius"/>
    </source>
</evidence>
<dbReference type="Pfam" id="PF04749">
    <property type="entry name" value="PLAC8"/>
    <property type="match status" value="1"/>
</dbReference>
<evidence type="ECO:0000313" key="3">
    <source>
        <dbReference type="Proteomes" id="UP000243579"/>
    </source>
</evidence>
<organism evidence="2 3">
    <name type="scientific">Achlya hypogyna</name>
    <name type="common">Oomycete</name>
    <name type="synonym">Protoachlya hypogyna</name>
    <dbReference type="NCBI Taxonomy" id="1202772"/>
    <lineage>
        <taxon>Eukaryota</taxon>
        <taxon>Sar</taxon>
        <taxon>Stramenopiles</taxon>
        <taxon>Oomycota</taxon>
        <taxon>Saprolegniomycetes</taxon>
        <taxon>Saprolegniales</taxon>
        <taxon>Achlyaceae</taxon>
        <taxon>Achlya</taxon>
    </lineage>
</organism>
<sequence length="175" mass="19142">MMQPADKEALDAPHDDDYPELERAHGVDHNGVPLGMWRESLWGCCGSFYPNALMSLVCPCVAVAQICHRLGFASYRVLLAVFGGTYCLLVLCSLLPQTGSHVVAVLLALGLWINLYRLRARLRLFFHVPGSMLGDGCSTLLCHPCAIAQLAAHINSFDRGTCSFRAKSVLPGYHI</sequence>
<protein>
    <submittedName>
        <fullName evidence="2">Transmembrane protein</fullName>
    </submittedName>
</protein>
<feature type="transmembrane region" description="Helical" evidence="1">
    <location>
        <begin position="75"/>
        <end position="96"/>
    </location>
</feature>
<dbReference type="OrthoDB" id="1045822at2759"/>
<accession>A0A1V9YK14</accession>